<dbReference type="Pfam" id="PF00892">
    <property type="entry name" value="EamA"/>
    <property type="match status" value="1"/>
</dbReference>
<evidence type="ECO:0000256" key="1">
    <source>
        <dbReference type="ARBA" id="ARBA00004141"/>
    </source>
</evidence>
<feature type="transmembrane region" description="Helical" evidence="6">
    <location>
        <begin position="180"/>
        <end position="200"/>
    </location>
</feature>
<keyword evidence="9" id="KW-1185">Reference proteome</keyword>
<feature type="transmembrane region" description="Helical" evidence="6">
    <location>
        <begin position="30"/>
        <end position="54"/>
    </location>
</feature>
<feature type="transmembrane region" description="Helical" evidence="6">
    <location>
        <begin position="147"/>
        <end position="168"/>
    </location>
</feature>
<feature type="transmembrane region" description="Helical" evidence="6">
    <location>
        <begin position="115"/>
        <end position="135"/>
    </location>
</feature>
<evidence type="ECO:0000256" key="4">
    <source>
        <dbReference type="ARBA" id="ARBA00022989"/>
    </source>
</evidence>
<dbReference type="GO" id="GO:0022857">
    <property type="term" value="F:transmembrane transporter activity"/>
    <property type="evidence" value="ECO:0007669"/>
    <property type="project" value="InterPro"/>
</dbReference>
<evidence type="ECO:0000256" key="6">
    <source>
        <dbReference type="RuleBase" id="RU363077"/>
    </source>
</evidence>
<dbReference type="AlphaFoldDB" id="A0AAV1VRK1"/>
<evidence type="ECO:0000313" key="9">
    <source>
        <dbReference type="Proteomes" id="UP001497480"/>
    </source>
</evidence>
<feature type="domain" description="EamA" evidence="7">
    <location>
        <begin position="117"/>
        <end position="256"/>
    </location>
</feature>
<proteinExistence type="inferred from homology"/>
<sequence>MTMSIFMKIVALSLLEPVIDQNLYFLGMKYTTATFAAAMTNIIPAITFFMAYILRIEKIKIRSIRSQAKVVGTLVTVSGAMVMTLMKGASLGSLGTHVDNNHNQLHNSGTNIQHTIKGTIMIITGCFSWSCFVIIQSITLDAYPAELSLTSLICLLGSIEGAVVAMIMERGNSSVWFVKWDIKLVAIIYSGIVGSGLAYYVQGVVMQTKGPVFVTAFSPLCMIIVAILSSIILAEQLFLGRVIGAIIIVLGLYLVVWGKSKDHNTRPIAKDPILVEKQNSEEGNERMEHCNEEVITIGSSGVRITTQD</sequence>
<evidence type="ECO:0000259" key="7">
    <source>
        <dbReference type="Pfam" id="PF00892"/>
    </source>
</evidence>
<evidence type="ECO:0000256" key="3">
    <source>
        <dbReference type="ARBA" id="ARBA00022692"/>
    </source>
</evidence>
<dbReference type="SUPFAM" id="SSF103481">
    <property type="entry name" value="Multidrug resistance efflux transporter EmrE"/>
    <property type="match status" value="2"/>
</dbReference>
<accession>A0AAV1VRK1</accession>
<evidence type="ECO:0000313" key="8">
    <source>
        <dbReference type="EMBL" id="CAL0299614.1"/>
    </source>
</evidence>
<organism evidence="8 9">
    <name type="scientific">Lupinus luteus</name>
    <name type="common">European yellow lupine</name>
    <dbReference type="NCBI Taxonomy" id="3873"/>
    <lineage>
        <taxon>Eukaryota</taxon>
        <taxon>Viridiplantae</taxon>
        <taxon>Streptophyta</taxon>
        <taxon>Embryophyta</taxon>
        <taxon>Tracheophyta</taxon>
        <taxon>Spermatophyta</taxon>
        <taxon>Magnoliopsida</taxon>
        <taxon>eudicotyledons</taxon>
        <taxon>Gunneridae</taxon>
        <taxon>Pentapetalae</taxon>
        <taxon>rosids</taxon>
        <taxon>fabids</taxon>
        <taxon>Fabales</taxon>
        <taxon>Fabaceae</taxon>
        <taxon>Papilionoideae</taxon>
        <taxon>50 kb inversion clade</taxon>
        <taxon>genistoids sensu lato</taxon>
        <taxon>core genistoids</taxon>
        <taxon>Genisteae</taxon>
        <taxon>Lupinus</taxon>
    </lineage>
</organism>
<feature type="transmembrane region" description="Helical" evidence="6">
    <location>
        <begin position="238"/>
        <end position="256"/>
    </location>
</feature>
<protein>
    <recommendedName>
        <fullName evidence="6">WAT1-related protein</fullName>
    </recommendedName>
</protein>
<reference evidence="8 9" key="1">
    <citation type="submission" date="2024-03" db="EMBL/GenBank/DDBJ databases">
        <authorList>
            <person name="Martinez-Hernandez J."/>
        </authorList>
    </citation>
    <scope>NUCLEOTIDE SEQUENCE [LARGE SCALE GENOMIC DNA]</scope>
</reference>
<keyword evidence="4 6" id="KW-1133">Transmembrane helix</keyword>
<dbReference type="EMBL" id="CAXHTB010000001">
    <property type="protein sequence ID" value="CAL0299614.1"/>
    <property type="molecule type" value="Genomic_DNA"/>
</dbReference>
<keyword evidence="3 6" id="KW-0812">Transmembrane</keyword>
<evidence type="ECO:0000256" key="5">
    <source>
        <dbReference type="ARBA" id="ARBA00023136"/>
    </source>
</evidence>
<feature type="transmembrane region" description="Helical" evidence="6">
    <location>
        <begin position="74"/>
        <end position="95"/>
    </location>
</feature>
<comment type="caution">
    <text evidence="8">The sequence shown here is derived from an EMBL/GenBank/DDBJ whole genome shotgun (WGS) entry which is preliminary data.</text>
</comment>
<dbReference type="InterPro" id="IPR030184">
    <property type="entry name" value="WAT1-related"/>
</dbReference>
<gene>
    <name evidence="8" type="ORF">LLUT_LOCUS674</name>
</gene>
<comment type="similarity">
    <text evidence="2 6">Belongs to the drug/metabolite transporter (DMT) superfamily. Plant drug/metabolite exporter (P-DME) (TC 2.A.7.4) family.</text>
</comment>
<dbReference type="InterPro" id="IPR037185">
    <property type="entry name" value="EmrE-like"/>
</dbReference>
<name>A0AAV1VRK1_LUPLU</name>
<dbReference type="GO" id="GO:0016020">
    <property type="term" value="C:membrane"/>
    <property type="evidence" value="ECO:0007669"/>
    <property type="project" value="UniProtKB-SubCell"/>
</dbReference>
<comment type="subcellular location">
    <subcellularLocation>
        <location evidence="1 6">Membrane</location>
        <topology evidence="1 6">Multi-pass membrane protein</topology>
    </subcellularLocation>
</comment>
<evidence type="ECO:0000256" key="2">
    <source>
        <dbReference type="ARBA" id="ARBA00007635"/>
    </source>
</evidence>
<dbReference type="PANTHER" id="PTHR31218">
    <property type="entry name" value="WAT1-RELATED PROTEIN"/>
    <property type="match status" value="1"/>
</dbReference>
<feature type="transmembrane region" description="Helical" evidence="6">
    <location>
        <begin position="212"/>
        <end position="232"/>
    </location>
</feature>
<keyword evidence="5 6" id="KW-0472">Membrane</keyword>
<dbReference type="InterPro" id="IPR000620">
    <property type="entry name" value="EamA_dom"/>
</dbReference>
<dbReference type="Proteomes" id="UP001497480">
    <property type="component" value="Unassembled WGS sequence"/>
</dbReference>